<dbReference type="EMBL" id="FN649758">
    <property type="protein sequence ID" value="CBJ27013.1"/>
    <property type="molecule type" value="Genomic_DNA"/>
</dbReference>
<keyword evidence="7" id="KW-0175">Coiled coil</keyword>
<name>D7G3X8_ECTSI</name>
<dbReference type="InParanoid" id="D7G3X8"/>
<evidence type="ECO:0000256" key="7">
    <source>
        <dbReference type="ARBA" id="ARBA00023054"/>
    </source>
</evidence>
<feature type="transmembrane region" description="Helical" evidence="10">
    <location>
        <begin position="405"/>
        <end position="424"/>
    </location>
</feature>
<evidence type="ECO:0000256" key="3">
    <source>
        <dbReference type="ARBA" id="ARBA00022448"/>
    </source>
</evidence>
<feature type="region of interest" description="Disordered" evidence="9">
    <location>
        <begin position="259"/>
        <end position="319"/>
    </location>
</feature>
<proteinExistence type="inferred from homology"/>
<keyword evidence="8 10" id="KW-0472">Membrane</keyword>
<evidence type="ECO:0000256" key="10">
    <source>
        <dbReference type="SAM" id="Phobius"/>
    </source>
</evidence>
<evidence type="ECO:0000256" key="8">
    <source>
        <dbReference type="ARBA" id="ARBA00023136"/>
    </source>
</evidence>
<evidence type="ECO:0008006" key="13">
    <source>
        <dbReference type="Google" id="ProtNLM"/>
    </source>
</evidence>
<dbReference type="PANTHER" id="PTHR15959:SF0">
    <property type="entry name" value="SYNTAXIN-18"/>
    <property type="match status" value="1"/>
</dbReference>
<keyword evidence="12" id="KW-1185">Reference proteome</keyword>
<organism evidence="11 12">
    <name type="scientific">Ectocarpus siliculosus</name>
    <name type="common">Brown alga</name>
    <name type="synonym">Conferva siliculosa</name>
    <dbReference type="NCBI Taxonomy" id="2880"/>
    <lineage>
        <taxon>Eukaryota</taxon>
        <taxon>Sar</taxon>
        <taxon>Stramenopiles</taxon>
        <taxon>Ochrophyta</taxon>
        <taxon>PX clade</taxon>
        <taxon>Phaeophyceae</taxon>
        <taxon>Ectocarpales</taxon>
        <taxon>Ectocarpaceae</taxon>
        <taxon>Ectocarpus</taxon>
    </lineage>
</organism>
<dbReference type="GO" id="GO:0015031">
    <property type="term" value="P:protein transport"/>
    <property type="evidence" value="ECO:0007669"/>
    <property type="project" value="UniProtKB-KW"/>
</dbReference>
<comment type="subcellular location">
    <subcellularLocation>
        <location evidence="1">Membrane</location>
        <topology evidence="1">Single-pass type IV membrane protein</topology>
    </subcellularLocation>
</comment>
<evidence type="ECO:0000256" key="2">
    <source>
        <dbReference type="ARBA" id="ARBA00009063"/>
    </source>
</evidence>
<dbReference type="Proteomes" id="UP000002630">
    <property type="component" value="Linkage Group LG33"/>
</dbReference>
<sequence>MQQATELNYSIREMHTFLRQHFLDYVDVHHCLPSKRSLMSDEEKDLIDLEVTSFMTACAAGVDALKALLQRERLRRMEQEAAAARAEGADGRGSSLLDEGGVGAGGELRPGSRPAHENAAVTFLFERLKAVTEVAEAMQTERHARAAAGQSRFYGGPADSSGASGGAGDEASRHGGPLAAASAVWGATPEELEEERLLRESLPAAYGDSSPSPPALTPAAEDLAGGLAGFATTAAGVPERSQTPPLAADAADAAAVAETATAGAAKQRPAAAEARRRAGGKRPGGGGVLAETASAVRRRWTGQEEEERGGGGRGSADGGVVSAAVLEGENRDLVARLKNELDDARLVETKMSEISGLMGLFASKVVEQQGGMEHVFDAAVSANDKLVRGGQHLEKAVQRGGGFRLFYAWFMMIASFCLLFLHFFNP</sequence>
<dbReference type="GO" id="GO:0031201">
    <property type="term" value="C:SNARE complex"/>
    <property type="evidence" value="ECO:0007669"/>
    <property type="project" value="TreeGrafter"/>
</dbReference>
<evidence type="ECO:0000256" key="6">
    <source>
        <dbReference type="ARBA" id="ARBA00022989"/>
    </source>
</evidence>
<accession>D7G3X8</accession>
<feature type="region of interest" description="Disordered" evidence="9">
    <location>
        <begin position="142"/>
        <end position="175"/>
    </location>
</feature>
<dbReference type="AlphaFoldDB" id="D7G3X8"/>
<dbReference type="EMBL" id="FN648752">
    <property type="protein sequence ID" value="CBJ27013.1"/>
    <property type="molecule type" value="Genomic_DNA"/>
</dbReference>
<evidence type="ECO:0000256" key="5">
    <source>
        <dbReference type="ARBA" id="ARBA00022927"/>
    </source>
</evidence>
<evidence type="ECO:0000256" key="9">
    <source>
        <dbReference type="SAM" id="MobiDB-lite"/>
    </source>
</evidence>
<comment type="similarity">
    <text evidence="2">Belongs to the syntaxin family.</text>
</comment>
<evidence type="ECO:0000256" key="1">
    <source>
        <dbReference type="ARBA" id="ARBA00004211"/>
    </source>
</evidence>
<dbReference type="GO" id="GO:0005783">
    <property type="term" value="C:endoplasmic reticulum"/>
    <property type="evidence" value="ECO:0007669"/>
    <property type="project" value="TreeGrafter"/>
</dbReference>
<dbReference type="OrthoDB" id="342981at2759"/>
<dbReference type="PANTHER" id="PTHR15959">
    <property type="entry name" value="SYNTAXIN-18"/>
    <property type="match status" value="1"/>
</dbReference>
<evidence type="ECO:0000256" key="4">
    <source>
        <dbReference type="ARBA" id="ARBA00022692"/>
    </source>
</evidence>
<feature type="compositionally biased region" description="Low complexity" evidence="9">
    <location>
        <begin position="259"/>
        <end position="272"/>
    </location>
</feature>
<reference evidence="11 12" key="1">
    <citation type="journal article" date="2010" name="Nature">
        <title>The Ectocarpus genome and the independent evolution of multicellularity in brown algae.</title>
        <authorList>
            <person name="Cock J.M."/>
            <person name="Sterck L."/>
            <person name="Rouze P."/>
            <person name="Scornet D."/>
            <person name="Allen A.E."/>
            <person name="Amoutzias G."/>
            <person name="Anthouard V."/>
            <person name="Artiguenave F."/>
            <person name="Aury J.M."/>
            <person name="Badger J.H."/>
            <person name="Beszteri B."/>
            <person name="Billiau K."/>
            <person name="Bonnet E."/>
            <person name="Bothwell J.H."/>
            <person name="Bowler C."/>
            <person name="Boyen C."/>
            <person name="Brownlee C."/>
            <person name="Carrano C.J."/>
            <person name="Charrier B."/>
            <person name="Cho G.Y."/>
            <person name="Coelho S.M."/>
            <person name="Collen J."/>
            <person name="Corre E."/>
            <person name="Da Silva C."/>
            <person name="Delage L."/>
            <person name="Delaroque N."/>
            <person name="Dittami S.M."/>
            <person name="Doulbeau S."/>
            <person name="Elias M."/>
            <person name="Farnham G."/>
            <person name="Gachon C.M."/>
            <person name="Gschloessl B."/>
            <person name="Heesch S."/>
            <person name="Jabbari K."/>
            <person name="Jubin C."/>
            <person name="Kawai H."/>
            <person name="Kimura K."/>
            <person name="Kloareg B."/>
            <person name="Kupper F.C."/>
            <person name="Lang D."/>
            <person name="Le Bail A."/>
            <person name="Leblanc C."/>
            <person name="Lerouge P."/>
            <person name="Lohr M."/>
            <person name="Lopez P.J."/>
            <person name="Martens C."/>
            <person name="Maumus F."/>
            <person name="Michel G."/>
            <person name="Miranda-Saavedra D."/>
            <person name="Morales J."/>
            <person name="Moreau H."/>
            <person name="Motomura T."/>
            <person name="Nagasato C."/>
            <person name="Napoli C.A."/>
            <person name="Nelson D.R."/>
            <person name="Nyvall-Collen P."/>
            <person name="Peters A.F."/>
            <person name="Pommier C."/>
            <person name="Potin P."/>
            <person name="Poulain J."/>
            <person name="Quesneville H."/>
            <person name="Read B."/>
            <person name="Rensing S.A."/>
            <person name="Ritter A."/>
            <person name="Rousvoal S."/>
            <person name="Samanta M."/>
            <person name="Samson G."/>
            <person name="Schroeder D.C."/>
            <person name="Segurens B."/>
            <person name="Strittmatter M."/>
            <person name="Tonon T."/>
            <person name="Tregear J.W."/>
            <person name="Valentin K."/>
            <person name="von Dassow P."/>
            <person name="Yamagishi T."/>
            <person name="Van de Peer Y."/>
            <person name="Wincker P."/>
        </authorList>
    </citation>
    <scope>NUCLEOTIDE SEQUENCE [LARGE SCALE GENOMIC DNA]</scope>
    <source>
        <strain evidence="12">Ec32 / CCAP1310/4</strain>
    </source>
</reference>
<evidence type="ECO:0000313" key="11">
    <source>
        <dbReference type="EMBL" id="CBJ27013.1"/>
    </source>
</evidence>
<gene>
    <name evidence="11" type="ORF">Esi_0054_0003</name>
</gene>
<keyword evidence="6 10" id="KW-1133">Transmembrane helix</keyword>
<dbReference type="GO" id="GO:0006890">
    <property type="term" value="P:retrograde vesicle-mediated transport, Golgi to endoplasmic reticulum"/>
    <property type="evidence" value="ECO:0007669"/>
    <property type="project" value="TreeGrafter"/>
</dbReference>
<keyword evidence="4 10" id="KW-0812">Transmembrane</keyword>
<protein>
    <recommendedName>
        <fullName evidence="13">t-SNARE coiled-coil homology domain-containing protein</fullName>
    </recommendedName>
</protein>
<dbReference type="eggNOG" id="KOG3894">
    <property type="taxonomic scope" value="Eukaryota"/>
</dbReference>
<evidence type="ECO:0000313" key="12">
    <source>
        <dbReference type="Proteomes" id="UP000002630"/>
    </source>
</evidence>
<dbReference type="STRING" id="2880.D7G3X8"/>
<keyword evidence="3" id="KW-0813">Transport</keyword>
<keyword evidence="5" id="KW-0653">Protein transport</keyword>